<organism evidence="1">
    <name type="scientific">viral metagenome</name>
    <dbReference type="NCBI Taxonomy" id="1070528"/>
    <lineage>
        <taxon>unclassified sequences</taxon>
        <taxon>metagenomes</taxon>
        <taxon>organismal metagenomes</taxon>
    </lineage>
</organism>
<name>A0A6M3JMM4_9ZZZZ</name>
<dbReference type="EMBL" id="MT141778">
    <property type="protein sequence ID" value="QJA70262.1"/>
    <property type="molecule type" value="Genomic_DNA"/>
</dbReference>
<evidence type="ECO:0000313" key="1">
    <source>
        <dbReference type="EMBL" id="QJA70262.1"/>
    </source>
</evidence>
<gene>
    <name evidence="1" type="ORF">MM415A03867_0001</name>
</gene>
<accession>A0A6M3JMM4</accession>
<dbReference type="AlphaFoldDB" id="A0A6M3JMM4"/>
<proteinExistence type="predicted"/>
<protein>
    <submittedName>
        <fullName evidence="1">Uncharacterized protein</fullName>
    </submittedName>
</protein>
<sequence length="77" mass="8741">MKSHLALLKSFAVDMCLYLAHCTDDTFYQAFNYAFLACAPKYAPVSIDELFMFCCKNIMPLEIAFDTLPLDSVFTPN</sequence>
<reference evidence="1" key="1">
    <citation type="submission" date="2020-03" db="EMBL/GenBank/DDBJ databases">
        <title>The deep terrestrial virosphere.</title>
        <authorList>
            <person name="Holmfeldt K."/>
            <person name="Nilsson E."/>
            <person name="Simone D."/>
            <person name="Lopez-Fernandez M."/>
            <person name="Wu X."/>
            <person name="de Brujin I."/>
            <person name="Lundin D."/>
            <person name="Andersson A."/>
            <person name="Bertilsson S."/>
            <person name="Dopson M."/>
        </authorList>
    </citation>
    <scope>NUCLEOTIDE SEQUENCE</scope>
    <source>
        <strain evidence="1">MM415A03867</strain>
    </source>
</reference>